<feature type="compositionally biased region" description="Polar residues" evidence="2">
    <location>
        <begin position="381"/>
        <end position="394"/>
    </location>
</feature>
<keyword evidence="3" id="KW-0812">Transmembrane</keyword>
<dbReference type="Gene3D" id="3.40.50.300">
    <property type="entry name" value="P-loop containing nucleotide triphosphate hydrolases"/>
    <property type="match status" value="1"/>
</dbReference>
<dbReference type="SUPFAM" id="SSF52540">
    <property type="entry name" value="P-loop containing nucleoside triphosphate hydrolases"/>
    <property type="match status" value="1"/>
</dbReference>
<feature type="region of interest" description="Disordered" evidence="2">
    <location>
        <begin position="375"/>
        <end position="410"/>
    </location>
</feature>
<comment type="caution">
    <text evidence="5">The sequence shown here is derived from an EMBL/GenBank/DDBJ whole genome shotgun (WGS) entry which is preliminary data.</text>
</comment>
<evidence type="ECO:0000256" key="3">
    <source>
        <dbReference type="SAM" id="Phobius"/>
    </source>
</evidence>
<evidence type="ECO:0000256" key="2">
    <source>
        <dbReference type="SAM" id="MobiDB-lite"/>
    </source>
</evidence>
<organism evidence="5 6">
    <name type="scientific">Bionectria ochroleuca</name>
    <name type="common">Gliocladium roseum</name>
    <dbReference type="NCBI Taxonomy" id="29856"/>
    <lineage>
        <taxon>Eukaryota</taxon>
        <taxon>Fungi</taxon>
        <taxon>Dikarya</taxon>
        <taxon>Ascomycota</taxon>
        <taxon>Pezizomycotina</taxon>
        <taxon>Sordariomycetes</taxon>
        <taxon>Hypocreomycetidae</taxon>
        <taxon>Hypocreales</taxon>
        <taxon>Bionectriaceae</taxon>
        <taxon>Clonostachys</taxon>
    </lineage>
</organism>
<keyword evidence="6" id="KW-1185">Reference proteome</keyword>
<reference evidence="5 6" key="1">
    <citation type="submission" date="2019-06" db="EMBL/GenBank/DDBJ databases">
        <authorList>
            <person name="Broberg M."/>
        </authorList>
    </citation>
    <scope>NUCLEOTIDE SEQUENCE [LARGE SCALE GENOMIC DNA]</scope>
</reference>
<sequence>MNPDIESVNERLEDQARRLAALIGATKPRPTDRFFLVLGRTGSGKSTFISRCTGKDTNISHGLFSCTDSIDVFDMNWEGRRIYLIDTPGFNDTNRSDIDTLSVLATYLGASYSNGVRISGLLMLHPISDNRVSGTNLRNIEMIEAMCGFDKYDHLAIATTMWPEHSTKYERATLNAREAELAGSDKFYGSMISKGAVMFRHHGAGRKRHDAEMSSAKRILAHLIRRSDLRAPEVLRLQKELIDEKKMIGETLAGAVIAADVYRHHQARESELQQLEERIRGHIYGRSSSRLAELSDIKASLQQDMKKLEESKETLKQSMADLGEKEYQRAKQKMDEIEDHLMEQVNVKEEDLKDMEDSLHQINNDRSMALALSKVPETGGDSDSSGRNQVNRQRTPSPTPSATPSSAPSAFERHLLSQNEELMRLVRIARRDASEMRRIYAAFKGKTRDQALNGTVNGVAAGAMSGIIAAGCGILVAAGGLLCSVM</sequence>
<dbReference type="InterPro" id="IPR027417">
    <property type="entry name" value="P-loop_NTPase"/>
</dbReference>
<accession>A0ABY6UW26</accession>
<feature type="coiled-coil region" evidence="1">
    <location>
        <begin position="291"/>
        <end position="365"/>
    </location>
</feature>
<keyword evidence="1" id="KW-0175">Coiled coil</keyword>
<dbReference type="CDD" id="cd00882">
    <property type="entry name" value="Ras_like_GTPase"/>
    <property type="match status" value="1"/>
</dbReference>
<name>A0ABY6UW26_BIOOC</name>
<keyword evidence="3" id="KW-1133">Transmembrane helix</keyword>
<gene>
    <name evidence="5" type="ORF">CLO192961_LOCUS411304</name>
</gene>
<evidence type="ECO:0000313" key="6">
    <source>
        <dbReference type="Proteomes" id="UP000766486"/>
    </source>
</evidence>
<evidence type="ECO:0000259" key="4">
    <source>
        <dbReference type="Pfam" id="PF01926"/>
    </source>
</evidence>
<feature type="transmembrane region" description="Helical" evidence="3">
    <location>
        <begin position="459"/>
        <end position="483"/>
    </location>
</feature>
<protein>
    <recommendedName>
        <fullName evidence="4">G domain-containing protein</fullName>
    </recommendedName>
</protein>
<dbReference type="EMBL" id="CABFNS010000910">
    <property type="protein sequence ID" value="VUC35473.1"/>
    <property type="molecule type" value="Genomic_DNA"/>
</dbReference>
<feature type="domain" description="G" evidence="4">
    <location>
        <begin position="36"/>
        <end position="92"/>
    </location>
</feature>
<feature type="compositionally biased region" description="Low complexity" evidence="2">
    <location>
        <begin position="400"/>
        <end position="410"/>
    </location>
</feature>
<dbReference type="InterPro" id="IPR006073">
    <property type="entry name" value="GTP-bd"/>
</dbReference>
<dbReference type="Pfam" id="PF01926">
    <property type="entry name" value="MMR_HSR1"/>
    <property type="match status" value="1"/>
</dbReference>
<dbReference type="Proteomes" id="UP000766486">
    <property type="component" value="Unassembled WGS sequence"/>
</dbReference>
<proteinExistence type="predicted"/>
<evidence type="ECO:0000256" key="1">
    <source>
        <dbReference type="SAM" id="Coils"/>
    </source>
</evidence>
<keyword evidence="3" id="KW-0472">Membrane</keyword>
<evidence type="ECO:0000313" key="5">
    <source>
        <dbReference type="EMBL" id="VUC35473.1"/>
    </source>
</evidence>